<dbReference type="Pfam" id="PF02899">
    <property type="entry name" value="Phage_int_SAM_1"/>
    <property type="match status" value="1"/>
</dbReference>
<proteinExistence type="inferred from homology"/>
<comment type="caution">
    <text evidence="8">The sequence shown here is derived from an EMBL/GenBank/DDBJ whole genome shotgun (WGS) entry which is preliminary data.</text>
</comment>
<dbReference type="InterPro" id="IPR011010">
    <property type="entry name" value="DNA_brk_join_enz"/>
</dbReference>
<dbReference type="Pfam" id="PF00589">
    <property type="entry name" value="Phage_integrase"/>
    <property type="match status" value="1"/>
</dbReference>
<dbReference type="InterPro" id="IPR044068">
    <property type="entry name" value="CB"/>
</dbReference>
<dbReference type="InterPro" id="IPR002104">
    <property type="entry name" value="Integrase_catalytic"/>
</dbReference>
<dbReference type="PANTHER" id="PTHR30349">
    <property type="entry name" value="PHAGE INTEGRASE-RELATED"/>
    <property type="match status" value="1"/>
</dbReference>
<reference evidence="8 9" key="1">
    <citation type="submission" date="2019-06" db="EMBL/GenBank/DDBJ databases">
        <title>Sequencing the genomes of 1000 actinobacteria strains.</title>
        <authorList>
            <person name="Klenk H.-P."/>
        </authorList>
    </citation>
    <scope>NUCLEOTIDE SEQUENCE [LARGE SCALE GENOMIC DNA]</scope>
    <source>
        <strain evidence="8 9">DSM 19560</strain>
    </source>
</reference>
<keyword evidence="4" id="KW-0233">DNA recombination</keyword>
<evidence type="ECO:0000256" key="5">
    <source>
        <dbReference type="PROSITE-ProRule" id="PRU01248"/>
    </source>
</evidence>
<evidence type="ECO:0000256" key="1">
    <source>
        <dbReference type="ARBA" id="ARBA00008857"/>
    </source>
</evidence>
<dbReference type="InterPro" id="IPR050090">
    <property type="entry name" value="Tyrosine_recombinase_XerCD"/>
</dbReference>
<dbReference type="Proteomes" id="UP000318297">
    <property type="component" value="Unassembled WGS sequence"/>
</dbReference>
<dbReference type="InterPro" id="IPR010998">
    <property type="entry name" value="Integrase_recombinase_N"/>
</dbReference>
<dbReference type="AlphaFoldDB" id="A0A561ECC4"/>
<dbReference type="EMBL" id="VIVQ01000001">
    <property type="protein sequence ID" value="TWE13265.1"/>
    <property type="molecule type" value="Genomic_DNA"/>
</dbReference>
<evidence type="ECO:0000256" key="3">
    <source>
        <dbReference type="ARBA" id="ARBA00023125"/>
    </source>
</evidence>
<evidence type="ECO:0000256" key="4">
    <source>
        <dbReference type="ARBA" id="ARBA00023172"/>
    </source>
</evidence>
<evidence type="ECO:0000259" key="7">
    <source>
        <dbReference type="PROSITE" id="PS51900"/>
    </source>
</evidence>
<organism evidence="8 9">
    <name type="scientific">Rudaeicoccus suwonensis</name>
    <dbReference type="NCBI Taxonomy" id="657409"/>
    <lineage>
        <taxon>Bacteria</taxon>
        <taxon>Bacillati</taxon>
        <taxon>Actinomycetota</taxon>
        <taxon>Actinomycetes</taxon>
        <taxon>Micrococcales</taxon>
        <taxon>Dermacoccaceae</taxon>
        <taxon>Rudaeicoccus</taxon>
    </lineage>
</organism>
<keyword evidence="9" id="KW-1185">Reference proteome</keyword>
<evidence type="ECO:0000313" key="8">
    <source>
        <dbReference type="EMBL" id="TWE13265.1"/>
    </source>
</evidence>
<dbReference type="GO" id="GO:0006310">
    <property type="term" value="P:DNA recombination"/>
    <property type="evidence" value="ECO:0007669"/>
    <property type="project" value="UniProtKB-KW"/>
</dbReference>
<gene>
    <name evidence="8" type="ORF">BKA23_2094</name>
</gene>
<evidence type="ECO:0000313" key="9">
    <source>
        <dbReference type="Proteomes" id="UP000318297"/>
    </source>
</evidence>
<dbReference type="PROSITE" id="PS51900">
    <property type="entry name" value="CB"/>
    <property type="match status" value="1"/>
</dbReference>
<keyword evidence="2" id="KW-0229">DNA integration</keyword>
<evidence type="ECO:0000259" key="6">
    <source>
        <dbReference type="PROSITE" id="PS51898"/>
    </source>
</evidence>
<protein>
    <submittedName>
        <fullName evidence="8">Site-specific recombinase XerD</fullName>
    </submittedName>
</protein>
<evidence type="ECO:0000256" key="2">
    <source>
        <dbReference type="ARBA" id="ARBA00022908"/>
    </source>
</evidence>
<keyword evidence="3 5" id="KW-0238">DNA-binding</keyword>
<dbReference type="SUPFAM" id="SSF56349">
    <property type="entry name" value="DNA breaking-rejoining enzymes"/>
    <property type="match status" value="1"/>
</dbReference>
<dbReference type="Gene3D" id="1.10.150.130">
    <property type="match status" value="1"/>
</dbReference>
<feature type="domain" description="Core-binding (CB)" evidence="7">
    <location>
        <begin position="7"/>
        <end position="92"/>
    </location>
</feature>
<dbReference type="PANTHER" id="PTHR30349:SF41">
    <property type="entry name" value="INTEGRASE_RECOMBINASE PROTEIN MJ0367-RELATED"/>
    <property type="match status" value="1"/>
</dbReference>
<dbReference type="GO" id="GO:0015074">
    <property type="term" value="P:DNA integration"/>
    <property type="evidence" value="ECO:0007669"/>
    <property type="project" value="UniProtKB-KW"/>
</dbReference>
<name>A0A561ECC4_9MICO</name>
<feature type="domain" description="Tyr recombinase" evidence="6">
    <location>
        <begin position="115"/>
        <end position="305"/>
    </location>
</feature>
<dbReference type="CDD" id="cd00397">
    <property type="entry name" value="DNA_BRE_C"/>
    <property type="match status" value="1"/>
</dbReference>
<dbReference type="InterPro" id="IPR004107">
    <property type="entry name" value="Integrase_SAM-like_N"/>
</dbReference>
<dbReference type="Gene3D" id="1.10.443.10">
    <property type="entry name" value="Intergrase catalytic core"/>
    <property type="match status" value="1"/>
</dbReference>
<accession>A0A561ECC4</accession>
<dbReference type="GO" id="GO:0003677">
    <property type="term" value="F:DNA binding"/>
    <property type="evidence" value="ECO:0007669"/>
    <property type="project" value="UniProtKB-UniRule"/>
</dbReference>
<dbReference type="InterPro" id="IPR013762">
    <property type="entry name" value="Integrase-like_cat_sf"/>
</dbReference>
<sequence>MSVSDALTVEELRSLLLSWQLSLRADRKSPQTVKSYAEGVTQYLAYAEAGSRDPLARDTLRGFVTSILDSGREASTARARQLAVRRFTAWLDDEDELGGQPDPFVSVKAPKLDTKVIEPLTDEQLKALLKACQSPPGADRSIKLRHQRDEAILRLMLETGMRAGEVVALEVNDVDLAAGMATVRRGKGGKGRVVPFGPNTGQAIDRYLRTRRGHLLAATSADLWLGDRGKRFSYDALHKTLGIRAEAAGIVGFHPHRMRHTAAHRWLAAGGSEGGLMAVAGWTRPDMLMRYTKAQAASRAAEEAKRLGLGEL</sequence>
<dbReference type="PROSITE" id="PS51898">
    <property type="entry name" value="TYR_RECOMBINASE"/>
    <property type="match status" value="1"/>
</dbReference>
<comment type="similarity">
    <text evidence="1">Belongs to the 'phage' integrase family.</text>
</comment>